<dbReference type="PANTHER" id="PTHR42996">
    <property type="entry name" value="PHOSPHATE-BINDING PROTEIN PSTS"/>
    <property type="match status" value="1"/>
</dbReference>
<evidence type="ECO:0000256" key="3">
    <source>
        <dbReference type="ARBA" id="ARBA00022592"/>
    </source>
</evidence>
<dbReference type="InterPro" id="IPR005673">
    <property type="entry name" value="ABC_phos-bd_PstS"/>
</dbReference>
<evidence type="ECO:0000256" key="6">
    <source>
        <dbReference type="SAM" id="SignalP"/>
    </source>
</evidence>
<dbReference type="GO" id="GO:0043190">
    <property type="term" value="C:ATP-binding cassette (ABC) transporter complex"/>
    <property type="evidence" value="ECO:0007669"/>
    <property type="project" value="InterPro"/>
</dbReference>
<evidence type="ECO:0000313" key="8">
    <source>
        <dbReference type="EMBL" id="POH69451.1"/>
    </source>
</evidence>
<comment type="caution">
    <text evidence="8">The sequence shown here is derived from an EMBL/GenBank/DDBJ whole genome shotgun (WGS) entry which is preliminary data.</text>
</comment>
<feature type="binding site" evidence="5">
    <location>
        <position position="94"/>
    </location>
    <ligand>
        <name>phosphate</name>
        <dbReference type="ChEBI" id="CHEBI:43474"/>
    </ligand>
</feature>
<evidence type="ECO:0000259" key="7">
    <source>
        <dbReference type="Pfam" id="PF12849"/>
    </source>
</evidence>
<dbReference type="Proteomes" id="UP000237340">
    <property type="component" value="Unassembled WGS sequence"/>
</dbReference>
<gene>
    <name evidence="8" type="primary">pstS</name>
    <name evidence="8" type="ORF">C3B61_01980</name>
</gene>
<feature type="binding site" evidence="5">
    <location>
        <begin position="46"/>
        <end position="48"/>
    </location>
    <ligand>
        <name>phosphate</name>
        <dbReference type="ChEBI" id="CHEBI:43474"/>
    </ligand>
</feature>
<dbReference type="PANTHER" id="PTHR42996:SF1">
    <property type="entry name" value="PHOSPHATE-BINDING PROTEIN PSTS"/>
    <property type="match status" value="1"/>
</dbReference>
<dbReference type="RefSeq" id="WP_103459360.1">
    <property type="nucleotide sequence ID" value="NZ_PPXD01000004.1"/>
</dbReference>
<dbReference type="AlphaFoldDB" id="A0A2S3ZLP4"/>
<organism evidence="8 9">
    <name type="scientific">Cryobacterium zongtaii</name>
    <dbReference type="NCBI Taxonomy" id="1259217"/>
    <lineage>
        <taxon>Bacteria</taxon>
        <taxon>Bacillati</taxon>
        <taxon>Actinomycetota</taxon>
        <taxon>Actinomycetes</taxon>
        <taxon>Micrococcales</taxon>
        <taxon>Microbacteriaceae</taxon>
        <taxon>Cryobacterium</taxon>
    </lineage>
</organism>
<feature type="domain" description="PBP" evidence="7">
    <location>
        <begin position="32"/>
        <end position="329"/>
    </location>
</feature>
<keyword evidence="6" id="KW-0732">Signal</keyword>
<name>A0A2S3ZLP4_9MICO</name>
<sequence>MAPNRHPAFSLGTSIAVAALLLSGCAANESGDETSTLAGTLDGAGSSAQASAEDVWVSQFQRTNASVTINYDPTGSGAGREQFIGGGVDFAGSDSALSDEELAGEFAACAPGSAAIDLPVYVSPLVLVYNVDGVDNLRLDPAAIANIFSGAITRWNDPALVDLNPDATLPDEQISAVHRSDDSGTTKNFADYLYQNVPEIWTSEPADAFPYSGEGAQGNSGVVSAVANGNNTIGYADASRVGDLSVAALQVGDEFVDYSTEAAAAIIDASPLVERDNPNDLVVDVDRTSTAPGVYPLVLVSYLIACEDYPDADQAELVAAYLAYVASPEGQAAAAESAGSAPLSADFSDRVLEAVASIR</sequence>
<reference evidence="8 9" key="1">
    <citation type="submission" date="2018-01" db="EMBL/GenBank/DDBJ databases">
        <title>Cryobacterium sp. nov., from glaciers in China.</title>
        <authorList>
            <person name="Liu Q."/>
            <person name="Xin Y.-H."/>
        </authorList>
    </citation>
    <scope>NUCLEOTIDE SEQUENCE [LARGE SCALE GENOMIC DNA]</scope>
    <source>
        <strain evidence="8 9">TMN-42</strain>
    </source>
</reference>
<dbReference type="PROSITE" id="PS51257">
    <property type="entry name" value="PROKAR_LIPOPROTEIN"/>
    <property type="match status" value="1"/>
</dbReference>
<dbReference type="GO" id="GO:0042301">
    <property type="term" value="F:phosphate ion binding"/>
    <property type="evidence" value="ECO:0007669"/>
    <property type="project" value="InterPro"/>
</dbReference>
<dbReference type="PIRSF" id="PIRSF002756">
    <property type="entry name" value="PstS"/>
    <property type="match status" value="1"/>
</dbReference>
<comment type="similarity">
    <text evidence="1 4">Belongs to the PstS family.</text>
</comment>
<protein>
    <recommendedName>
        <fullName evidence="4">Phosphate-binding protein</fullName>
    </recommendedName>
</protein>
<feature type="signal peptide" evidence="6">
    <location>
        <begin position="1"/>
        <end position="28"/>
    </location>
</feature>
<feature type="binding site" evidence="5">
    <location>
        <begin position="183"/>
        <end position="185"/>
    </location>
    <ligand>
        <name>phosphate</name>
        <dbReference type="ChEBI" id="CHEBI:43474"/>
    </ligand>
</feature>
<dbReference type="GO" id="GO:0035435">
    <property type="term" value="P:phosphate ion transmembrane transport"/>
    <property type="evidence" value="ECO:0007669"/>
    <property type="project" value="InterPro"/>
</dbReference>
<evidence type="ECO:0000256" key="1">
    <source>
        <dbReference type="ARBA" id="ARBA00008725"/>
    </source>
</evidence>
<keyword evidence="9" id="KW-1185">Reference proteome</keyword>
<dbReference type="CDD" id="cd13565">
    <property type="entry name" value="PBP2_PstS"/>
    <property type="match status" value="1"/>
</dbReference>
<accession>A0A2S3ZLP4</accession>
<keyword evidence="3 4" id="KW-0592">Phosphate transport</keyword>
<keyword evidence="2 4" id="KW-0813">Transport</keyword>
<evidence type="ECO:0000313" key="9">
    <source>
        <dbReference type="Proteomes" id="UP000237340"/>
    </source>
</evidence>
<dbReference type="EMBL" id="PPXD01000004">
    <property type="protein sequence ID" value="POH69451.1"/>
    <property type="molecule type" value="Genomic_DNA"/>
</dbReference>
<dbReference type="InterPro" id="IPR050962">
    <property type="entry name" value="Phosphate-bind_PstS"/>
</dbReference>
<evidence type="ECO:0000256" key="2">
    <source>
        <dbReference type="ARBA" id="ARBA00022448"/>
    </source>
</evidence>
<feature type="chain" id="PRO_5039014023" description="Phosphate-binding protein" evidence="6">
    <location>
        <begin position="29"/>
        <end position="359"/>
    </location>
</feature>
<feature type="binding site" evidence="5">
    <location>
        <position position="76"/>
    </location>
    <ligand>
        <name>phosphate</name>
        <dbReference type="ChEBI" id="CHEBI:43474"/>
    </ligand>
</feature>
<dbReference type="InterPro" id="IPR024370">
    <property type="entry name" value="PBP_domain"/>
</dbReference>
<dbReference type="Gene3D" id="3.40.190.10">
    <property type="entry name" value="Periplasmic binding protein-like II"/>
    <property type="match status" value="2"/>
</dbReference>
<dbReference type="SUPFAM" id="SSF53850">
    <property type="entry name" value="Periplasmic binding protein-like II"/>
    <property type="match status" value="1"/>
</dbReference>
<proteinExistence type="inferred from homology"/>
<evidence type="ECO:0000256" key="5">
    <source>
        <dbReference type="PIRSR" id="PIRSR002756-1"/>
    </source>
</evidence>
<dbReference type="NCBIfam" id="TIGR00975">
    <property type="entry name" value="3a0107s03"/>
    <property type="match status" value="1"/>
</dbReference>
<dbReference type="Pfam" id="PF12849">
    <property type="entry name" value="PBP_like_2"/>
    <property type="match status" value="1"/>
</dbReference>
<evidence type="ECO:0000256" key="4">
    <source>
        <dbReference type="PIRNR" id="PIRNR002756"/>
    </source>
</evidence>